<dbReference type="Gene3D" id="3.40.50.300">
    <property type="entry name" value="P-loop containing nucleotide triphosphate hydrolases"/>
    <property type="match status" value="1"/>
</dbReference>
<dbReference type="Proteomes" id="UP001201449">
    <property type="component" value="Unassembled WGS sequence"/>
</dbReference>
<feature type="domain" description="ABC transporter" evidence="4">
    <location>
        <begin position="3"/>
        <end position="209"/>
    </location>
</feature>
<keyword evidence="1" id="KW-0813">Transport</keyword>
<keyword evidence="3 5" id="KW-0067">ATP-binding</keyword>
<dbReference type="InterPro" id="IPR003593">
    <property type="entry name" value="AAA+_ATPase"/>
</dbReference>
<dbReference type="PROSITE" id="PS50893">
    <property type="entry name" value="ABC_TRANSPORTER_2"/>
    <property type="match status" value="1"/>
</dbReference>
<dbReference type="InterPro" id="IPR027417">
    <property type="entry name" value="P-loop_NTPase"/>
</dbReference>
<dbReference type="EMBL" id="JAKEVZ010000012">
    <property type="protein sequence ID" value="MCF1752450.1"/>
    <property type="molecule type" value="Genomic_DNA"/>
</dbReference>
<sequence length="210" mass="24158">MEVLLQNISKRFQYEWIFKNLDLQIADGSRWAITGSNGSGKSTLLKCISGVQPLTEGAISYNIHGETIPSEEIYNHLVISAPYLELPEEFTLSEFLEFHFSFKQAKPGLSEKQMVEIMYLKGQEQKPISQFSSGMKQRLKLGICFFSKTNLILLDEPTSNLDEKGVKWYLHLIQHFSQDATIFVCSNDQREYSFCDNIVEIEAYKPKRIL</sequence>
<protein>
    <submittedName>
        <fullName evidence="5">ATP-binding cassette domain-containing protein</fullName>
    </submittedName>
</protein>
<organism evidence="5 6">
    <name type="scientific">Mariniradius sediminis</name>
    <dbReference type="NCBI Taxonomy" id="2909237"/>
    <lineage>
        <taxon>Bacteria</taxon>
        <taxon>Pseudomonadati</taxon>
        <taxon>Bacteroidota</taxon>
        <taxon>Cytophagia</taxon>
        <taxon>Cytophagales</taxon>
        <taxon>Cyclobacteriaceae</taxon>
        <taxon>Mariniradius</taxon>
    </lineage>
</organism>
<evidence type="ECO:0000313" key="6">
    <source>
        <dbReference type="Proteomes" id="UP001201449"/>
    </source>
</evidence>
<dbReference type="SUPFAM" id="SSF52540">
    <property type="entry name" value="P-loop containing nucleoside triphosphate hydrolases"/>
    <property type="match status" value="1"/>
</dbReference>
<dbReference type="InterPro" id="IPR003439">
    <property type="entry name" value="ABC_transporter-like_ATP-bd"/>
</dbReference>
<accession>A0ABS9BYN6</accession>
<dbReference type="PANTHER" id="PTHR42939:SF1">
    <property type="entry name" value="ABC TRANSPORTER ATP-BINDING PROTEIN ALBC-RELATED"/>
    <property type="match status" value="1"/>
</dbReference>
<dbReference type="InterPro" id="IPR017871">
    <property type="entry name" value="ABC_transporter-like_CS"/>
</dbReference>
<proteinExistence type="predicted"/>
<keyword evidence="6" id="KW-1185">Reference proteome</keyword>
<evidence type="ECO:0000256" key="2">
    <source>
        <dbReference type="ARBA" id="ARBA00022741"/>
    </source>
</evidence>
<evidence type="ECO:0000256" key="1">
    <source>
        <dbReference type="ARBA" id="ARBA00022448"/>
    </source>
</evidence>
<dbReference type="Pfam" id="PF00005">
    <property type="entry name" value="ABC_tran"/>
    <property type="match status" value="1"/>
</dbReference>
<gene>
    <name evidence="5" type="ORF">L0U89_15425</name>
</gene>
<dbReference type="RefSeq" id="WP_234862341.1">
    <property type="nucleotide sequence ID" value="NZ_JAKEVZ010000012.1"/>
</dbReference>
<evidence type="ECO:0000256" key="3">
    <source>
        <dbReference type="ARBA" id="ARBA00022840"/>
    </source>
</evidence>
<dbReference type="PROSITE" id="PS00211">
    <property type="entry name" value="ABC_TRANSPORTER_1"/>
    <property type="match status" value="1"/>
</dbReference>
<keyword evidence="2" id="KW-0547">Nucleotide-binding</keyword>
<dbReference type="PANTHER" id="PTHR42939">
    <property type="entry name" value="ABC TRANSPORTER ATP-BINDING PROTEIN ALBC-RELATED"/>
    <property type="match status" value="1"/>
</dbReference>
<name>A0ABS9BYN6_9BACT</name>
<dbReference type="SMART" id="SM00382">
    <property type="entry name" value="AAA"/>
    <property type="match status" value="1"/>
</dbReference>
<dbReference type="InterPro" id="IPR051782">
    <property type="entry name" value="ABC_Transporter_VariousFunc"/>
</dbReference>
<dbReference type="GO" id="GO:0005524">
    <property type="term" value="F:ATP binding"/>
    <property type="evidence" value="ECO:0007669"/>
    <property type="project" value="UniProtKB-KW"/>
</dbReference>
<comment type="caution">
    <text evidence="5">The sequence shown here is derived from an EMBL/GenBank/DDBJ whole genome shotgun (WGS) entry which is preliminary data.</text>
</comment>
<reference evidence="5 6" key="1">
    <citation type="submission" date="2022-01" db="EMBL/GenBank/DDBJ databases">
        <title>Mariniradius saccharolyticus sp. nov., isolated from sediment of a river.</title>
        <authorList>
            <person name="Liu H."/>
        </authorList>
    </citation>
    <scope>NUCLEOTIDE SEQUENCE [LARGE SCALE GENOMIC DNA]</scope>
    <source>
        <strain evidence="5 6">RY-2</strain>
    </source>
</reference>
<evidence type="ECO:0000313" key="5">
    <source>
        <dbReference type="EMBL" id="MCF1752450.1"/>
    </source>
</evidence>
<evidence type="ECO:0000259" key="4">
    <source>
        <dbReference type="PROSITE" id="PS50893"/>
    </source>
</evidence>